<dbReference type="PROSITE" id="PS51808">
    <property type="entry name" value="CHCH"/>
    <property type="match status" value="1"/>
</dbReference>
<dbReference type="Ensembl" id="ENSCPRT00005007398.1">
    <property type="protein sequence ID" value="ENSCPRP00005006306.1"/>
    <property type="gene ID" value="ENSCPRG00005004509.1"/>
</dbReference>
<dbReference type="PANTHER" id="PTHR31278:SF2">
    <property type="entry name" value="SMALL RIBOSOMAL SUBUNIT PROTEIN MS37"/>
    <property type="match status" value="1"/>
</dbReference>
<evidence type="ECO:0000256" key="1">
    <source>
        <dbReference type="SAM" id="MobiDB-lite"/>
    </source>
</evidence>
<dbReference type="Proteomes" id="UP000594220">
    <property type="component" value="Unplaced"/>
</dbReference>
<dbReference type="GeneTree" id="ENSGT00390000007683"/>
<dbReference type="OMA" id="CVTEMSM"/>
<dbReference type="InterPro" id="IPR033620">
    <property type="entry name" value="Ribosomal_mS37_met"/>
</dbReference>
<proteinExistence type="predicted"/>
<dbReference type="GO" id="GO:0001650">
    <property type="term" value="C:fibrillar center"/>
    <property type="evidence" value="ECO:0007669"/>
    <property type="project" value="Ensembl"/>
</dbReference>
<sequence>MVNVVSPSSLTRLGLGGHKRYQRIRPPRPLVLDNRVLERRQEQPERPCLAEMMLLMSCWKKNEFNDHTCAGEIRAFHACLAKSRVPGHAALPGAGREEATNGSGHPPRLNKLLRRFPNITHEI</sequence>
<evidence type="ECO:0000313" key="2">
    <source>
        <dbReference type="Ensembl" id="ENSCPRP00005006306.1"/>
    </source>
</evidence>
<dbReference type="GO" id="GO:0003723">
    <property type="term" value="F:RNA binding"/>
    <property type="evidence" value="ECO:0007669"/>
    <property type="project" value="TreeGrafter"/>
</dbReference>
<protein>
    <submittedName>
        <fullName evidence="2">Coiled-coil-helix-coiled-coil-helix domain containing 1</fullName>
    </submittedName>
</protein>
<keyword evidence="3" id="KW-1185">Reference proteome</keyword>
<feature type="region of interest" description="Disordered" evidence="1">
    <location>
        <begin position="90"/>
        <end position="110"/>
    </location>
</feature>
<dbReference type="GO" id="GO:0005654">
    <property type="term" value="C:nucleoplasm"/>
    <property type="evidence" value="ECO:0007669"/>
    <property type="project" value="Ensembl"/>
</dbReference>
<dbReference type="GO" id="GO:0005829">
    <property type="term" value="C:cytosol"/>
    <property type="evidence" value="ECO:0007669"/>
    <property type="project" value="Ensembl"/>
</dbReference>
<dbReference type="PANTHER" id="PTHR31278">
    <property type="entry name" value="CHCHD1"/>
    <property type="match status" value="1"/>
</dbReference>
<accession>A0A7M4E966</accession>
<dbReference type="AlphaFoldDB" id="A0A7M4E966"/>
<dbReference type="SUPFAM" id="SSF47072">
    <property type="entry name" value="Cysteine alpha-hairpin motif"/>
    <property type="match status" value="1"/>
</dbReference>
<reference evidence="2" key="1">
    <citation type="submission" date="2025-08" db="UniProtKB">
        <authorList>
            <consortium name="Ensembl"/>
        </authorList>
    </citation>
    <scope>IDENTIFICATION</scope>
</reference>
<reference evidence="2" key="2">
    <citation type="submission" date="2025-09" db="UniProtKB">
        <authorList>
            <consortium name="Ensembl"/>
        </authorList>
    </citation>
    <scope>IDENTIFICATION</scope>
</reference>
<gene>
    <name evidence="2" type="primary">CHCHD1</name>
</gene>
<name>A0A7M4E966_CROPO</name>
<organism evidence="2 3">
    <name type="scientific">Crocodylus porosus</name>
    <name type="common">Saltwater crocodile</name>
    <name type="synonym">Estuarine crocodile</name>
    <dbReference type="NCBI Taxonomy" id="8502"/>
    <lineage>
        <taxon>Eukaryota</taxon>
        <taxon>Metazoa</taxon>
        <taxon>Chordata</taxon>
        <taxon>Craniata</taxon>
        <taxon>Vertebrata</taxon>
        <taxon>Euteleostomi</taxon>
        <taxon>Archelosauria</taxon>
        <taxon>Archosauria</taxon>
        <taxon>Crocodylia</taxon>
        <taxon>Longirostres</taxon>
        <taxon>Crocodylidae</taxon>
        <taxon>Crocodylus</taxon>
    </lineage>
</organism>
<dbReference type="GO" id="GO:0005761">
    <property type="term" value="C:mitochondrial ribosome"/>
    <property type="evidence" value="ECO:0007669"/>
    <property type="project" value="InterPro"/>
</dbReference>
<dbReference type="InterPro" id="IPR009069">
    <property type="entry name" value="Cys_alpha_HP_mot_SF"/>
</dbReference>
<dbReference type="GO" id="GO:0032543">
    <property type="term" value="P:mitochondrial translation"/>
    <property type="evidence" value="ECO:0007669"/>
    <property type="project" value="InterPro"/>
</dbReference>
<evidence type="ECO:0000313" key="3">
    <source>
        <dbReference type="Proteomes" id="UP000594220"/>
    </source>
</evidence>